<evidence type="ECO:0000259" key="1">
    <source>
        <dbReference type="Pfam" id="PF01551"/>
    </source>
</evidence>
<dbReference type="GO" id="GO:0004222">
    <property type="term" value="F:metalloendopeptidase activity"/>
    <property type="evidence" value="ECO:0007669"/>
    <property type="project" value="TreeGrafter"/>
</dbReference>
<dbReference type="EMBL" id="BJYS01000004">
    <property type="protein sequence ID" value="GEO03267.1"/>
    <property type="molecule type" value="Genomic_DNA"/>
</dbReference>
<dbReference type="CDD" id="cd12797">
    <property type="entry name" value="M23_peptidase"/>
    <property type="match status" value="1"/>
</dbReference>
<gene>
    <name evidence="2" type="ORF">AAE02nite_09310</name>
</gene>
<dbReference type="SUPFAM" id="SSF51261">
    <property type="entry name" value="Duplicated hybrid motif"/>
    <property type="match status" value="1"/>
</dbReference>
<organism evidence="2 3">
    <name type="scientific">Adhaeribacter aerolatus</name>
    <dbReference type="NCBI Taxonomy" id="670289"/>
    <lineage>
        <taxon>Bacteria</taxon>
        <taxon>Pseudomonadati</taxon>
        <taxon>Bacteroidota</taxon>
        <taxon>Cytophagia</taxon>
        <taxon>Cytophagales</taxon>
        <taxon>Hymenobacteraceae</taxon>
        <taxon>Adhaeribacter</taxon>
    </lineage>
</organism>
<protein>
    <recommendedName>
        <fullName evidence="1">M23ase beta-sheet core domain-containing protein</fullName>
    </recommendedName>
</protein>
<comment type="caution">
    <text evidence="2">The sequence shown here is derived from an EMBL/GenBank/DDBJ whole genome shotgun (WGS) entry which is preliminary data.</text>
</comment>
<dbReference type="PANTHER" id="PTHR21666:SF270">
    <property type="entry name" value="MUREIN HYDROLASE ACTIVATOR ENVC"/>
    <property type="match status" value="1"/>
</dbReference>
<sequence>MSENALPDILRKHRTAIGPVLPIDINGPQVGRLDFSAENPFWEGTDLEDTAAFAALIQQVMQQQNITVGVGGYLENRVIYRRSHHFNTDSEKRTIHLGVDIWLPAFTPVLAPLPGRVHSFRDNANFGDYGPCIILEHELEGNIFYTLYGHLTRNSLTSLSVGQKIDKGAAFSEVGPYPENGDWPPHLHFQVITDMLGLSGDFPGVCAAAQLEQFRQICIEPNLLLQCKYLD</sequence>
<proteinExistence type="predicted"/>
<name>A0A512AUL0_9BACT</name>
<dbReference type="OrthoDB" id="9801052at2"/>
<keyword evidence="3" id="KW-1185">Reference proteome</keyword>
<reference evidence="2 3" key="1">
    <citation type="submission" date="2019-07" db="EMBL/GenBank/DDBJ databases">
        <title>Whole genome shotgun sequence of Adhaeribacter aerolatus NBRC 106133.</title>
        <authorList>
            <person name="Hosoyama A."/>
            <person name="Uohara A."/>
            <person name="Ohji S."/>
            <person name="Ichikawa N."/>
        </authorList>
    </citation>
    <scope>NUCLEOTIDE SEQUENCE [LARGE SCALE GENOMIC DNA]</scope>
    <source>
        <strain evidence="2 3">NBRC 106133</strain>
    </source>
</reference>
<dbReference type="Gene3D" id="2.70.70.10">
    <property type="entry name" value="Glucose Permease (Domain IIA)"/>
    <property type="match status" value="1"/>
</dbReference>
<dbReference type="InterPro" id="IPR011055">
    <property type="entry name" value="Dup_hybrid_motif"/>
</dbReference>
<dbReference type="RefSeq" id="WP_146895402.1">
    <property type="nucleotide sequence ID" value="NZ_BJYS01000004.1"/>
</dbReference>
<evidence type="ECO:0000313" key="2">
    <source>
        <dbReference type="EMBL" id="GEO03267.1"/>
    </source>
</evidence>
<dbReference type="InterPro" id="IPR016047">
    <property type="entry name" value="M23ase_b-sheet_dom"/>
</dbReference>
<dbReference type="InterPro" id="IPR050570">
    <property type="entry name" value="Cell_wall_metabolism_enzyme"/>
</dbReference>
<dbReference type="AlphaFoldDB" id="A0A512AUL0"/>
<dbReference type="Pfam" id="PF01551">
    <property type="entry name" value="Peptidase_M23"/>
    <property type="match status" value="1"/>
</dbReference>
<dbReference type="Proteomes" id="UP000321532">
    <property type="component" value="Unassembled WGS sequence"/>
</dbReference>
<dbReference type="PANTHER" id="PTHR21666">
    <property type="entry name" value="PEPTIDASE-RELATED"/>
    <property type="match status" value="1"/>
</dbReference>
<evidence type="ECO:0000313" key="3">
    <source>
        <dbReference type="Proteomes" id="UP000321532"/>
    </source>
</evidence>
<accession>A0A512AUL0</accession>
<feature type="domain" description="M23ase beta-sheet core" evidence="1">
    <location>
        <begin position="95"/>
        <end position="192"/>
    </location>
</feature>